<dbReference type="EMBL" id="RWJN01000147">
    <property type="protein sequence ID" value="TCD66142.1"/>
    <property type="molecule type" value="Genomic_DNA"/>
</dbReference>
<dbReference type="Gene3D" id="3.30.1490.40">
    <property type="match status" value="1"/>
</dbReference>
<keyword evidence="1" id="KW-0175">Coiled coil</keyword>
<dbReference type="Proteomes" id="UP000292702">
    <property type="component" value="Unassembled WGS sequence"/>
</dbReference>
<evidence type="ECO:0000256" key="2">
    <source>
        <dbReference type="SAM" id="MobiDB-lite"/>
    </source>
</evidence>
<feature type="compositionally biased region" description="Pro residues" evidence="2">
    <location>
        <begin position="144"/>
        <end position="154"/>
    </location>
</feature>
<dbReference type="SMART" id="SM00444">
    <property type="entry name" value="GYF"/>
    <property type="match status" value="1"/>
</dbReference>
<feature type="region of interest" description="Disordered" evidence="2">
    <location>
        <begin position="144"/>
        <end position="163"/>
    </location>
</feature>
<organism evidence="4 5">
    <name type="scientific">Steccherinum ochraceum</name>
    <dbReference type="NCBI Taxonomy" id="92696"/>
    <lineage>
        <taxon>Eukaryota</taxon>
        <taxon>Fungi</taxon>
        <taxon>Dikarya</taxon>
        <taxon>Basidiomycota</taxon>
        <taxon>Agaricomycotina</taxon>
        <taxon>Agaricomycetes</taxon>
        <taxon>Polyporales</taxon>
        <taxon>Steccherinaceae</taxon>
        <taxon>Steccherinum</taxon>
    </lineage>
</organism>
<dbReference type="AlphaFoldDB" id="A0A4R0RFV3"/>
<keyword evidence="5" id="KW-1185">Reference proteome</keyword>
<evidence type="ECO:0000256" key="1">
    <source>
        <dbReference type="SAM" id="Coils"/>
    </source>
</evidence>
<evidence type="ECO:0000259" key="3">
    <source>
        <dbReference type="PROSITE" id="PS50829"/>
    </source>
</evidence>
<evidence type="ECO:0000313" key="5">
    <source>
        <dbReference type="Proteomes" id="UP000292702"/>
    </source>
</evidence>
<gene>
    <name evidence="4" type="ORF">EIP91_001696</name>
</gene>
<proteinExistence type="predicted"/>
<dbReference type="PROSITE" id="PS50829">
    <property type="entry name" value="GYF"/>
    <property type="match status" value="1"/>
</dbReference>
<feature type="region of interest" description="Disordered" evidence="2">
    <location>
        <begin position="360"/>
        <end position="403"/>
    </location>
</feature>
<accession>A0A4R0RFV3</accession>
<comment type="caution">
    <text evidence="4">The sequence shown here is derived from an EMBL/GenBank/DDBJ whole genome shotgun (WGS) entry which is preliminary data.</text>
</comment>
<dbReference type="SUPFAM" id="SSF55277">
    <property type="entry name" value="GYF domain"/>
    <property type="match status" value="1"/>
</dbReference>
<dbReference type="InterPro" id="IPR003169">
    <property type="entry name" value="GYF"/>
</dbReference>
<sequence length="604" mass="67354">MRKFLEMLRARDVAGRRVVSLLLRRDEQATDTEEYVSLLFSILDTITPHHLRILFISYPYPSFTFLTSLVNLSFPSVVELHVSGSTHHNDSSPPPAGLDVHSRPSLDFGADLTRVFPRLVCLWLEASSRDSHRDALLRFLRAYAPPPDPDPDPNPDSRLHSRLLPGPPPFLRSVVVYVAPYAPGVGAADALSEEQDKVFWLELRMMELEVRLARIEGDIEALQTEHQLARASCPDNSQDKTIIHMRSVTNPKQINTDMIGQLNASDDAKSASVACQWYYKDPEGNVRGPYSSDLMDTWFREGRLALDLSIRRESETKFTRLESLCYETGSIHPFYPGRKHAHAGVPVLFGGEAAIGRAGVESEKPELSLPPPPGLSDFRVPGSSSRPLHAPDPPQSQVSSDPPVDWLGEVFPVPMLDGHLPQDIQQLVAVLSRCQNVETLHQAYILPTIHSSGIVSKKVRHISSSSSPSLPAQRSTFNTTSISASAMTATRVGYAMTGRSLVQWAYDTKQLPKEYQERYSERQLVDGARNLARRAVENSIDGVALELIEEAGIAAEWTFMVVVNRYNCDRSHAEEEDHHVIVKEDLEGLGFKSRDMKFKAALKN</sequence>
<dbReference type="OrthoDB" id="6415790at2759"/>
<dbReference type="InterPro" id="IPR035445">
    <property type="entry name" value="GYF-like_dom_sf"/>
</dbReference>
<reference evidence="4 5" key="1">
    <citation type="submission" date="2018-11" db="EMBL/GenBank/DDBJ databases">
        <title>Genome assembly of Steccherinum ochraceum LE-BIN_3174, the white-rot fungus of the Steccherinaceae family (The Residual Polyporoid clade, Polyporales, Basidiomycota).</title>
        <authorList>
            <person name="Fedorova T.V."/>
            <person name="Glazunova O.A."/>
            <person name="Landesman E.O."/>
            <person name="Moiseenko K.V."/>
            <person name="Psurtseva N.V."/>
            <person name="Savinova O.S."/>
            <person name="Shakhova N.V."/>
            <person name="Tyazhelova T.V."/>
            <person name="Vasina D.V."/>
        </authorList>
    </citation>
    <scope>NUCLEOTIDE SEQUENCE [LARGE SCALE GENOMIC DNA]</scope>
    <source>
        <strain evidence="4 5">LE-BIN_3174</strain>
    </source>
</reference>
<dbReference type="STRING" id="92696.A0A4R0RFV3"/>
<dbReference type="Pfam" id="PF02213">
    <property type="entry name" value="GYF"/>
    <property type="match status" value="1"/>
</dbReference>
<evidence type="ECO:0000313" key="4">
    <source>
        <dbReference type="EMBL" id="TCD66142.1"/>
    </source>
</evidence>
<name>A0A4R0RFV3_9APHY</name>
<feature type="coiled-coil region" evidence="1">
    <location>
        <begin position="205"/>
        <end position="232"/>
    </location>
</feature>
<protein>
    <recommendedName>
        <fullName evidence="3">GYF domain-containing protein</fullName>
    </recommendedName>
</protein>
<feature type="domain" description="GYF" evidence="3">
    <location>
        <begin position="274"/>
        <end position="322"/>
    </location>
</feature>